<feature type="transmembrane region" description="Helical" evidence="5">
    <location>
        <begin position="197"/>
        <end position="222"/>
    </location>
</feature>
<dbReference type="InterPro" id="IPR038770">
    <property type="entry name" value="Na+/solute_symporter_sf"/>
</dbReference>
<gene>
    <name evidence="6" type="ORF">GCM10007391_30510</name>
</gene>
<sequence length="304" mass="32384">MSAGTLAVLNGILAMMMFGIALSLTPADFKRVAQAPRGPVAGLSAQFILLPGITSLLIYLIPMPGEVALGLLLVSCCPGGSFSNLMTYLSRGNTALSVSMTGIASLMASILTPFNFMLYGALNPRTNALLSSIAVSPADMLLIVALVLALPLTLGLMCAHHYPRFARRSEPFFRVISLCTLLGFVAVALVLNWQRFIGGASVFLLAVVGHNALALAIGWGMARLCRVSRPDRRAITLEVGLQNSGLGLGIIFTVFSNLSGMAIIAAAWGIWHLISGLALSGVWQCLDRRRGLRNPSIRQRIYES</sequence>
<feature type="transmembrane region" description="Helical" evidence="5">
    <location>
        <begin position="6"/>
        <end position="27"/>
    </location>
</feature>
<evidence type="ECO:0000313" key="7">
    <source>
        <dbReference type="Proteomes" id="UP000631300"/>
    </source>
</evidence>
<feature type="transmembrane region" description="Helical" evidence="5">
    <location>
        <begin position="171"/>
        <end position="191"/>
    </location>
</feature>
<comment type="caution">
    <text evidence="6">The sequence shown here is derived from an EMBL/GenBank/DDBJ whole genome shotgun (WGS) entry which is preliminary data.</text>
</comment>
<feature type="transmembrane region" description="Helical" evidence="5">
    <location>
        <begin position="140"/>
        <end position="159"/>
    </location>
</feature>
<dbReference type="PANTHER" id="PTHR10361">
    <property type="entry name" value="SODIUM-BILE ACID COTRANSPORTER"/>
    <property type="match status" value="1"/>
</dbReference>
<dbReference type="EMBL" id="BMXP01000010">
    <property type="protein sequence ID" value="GGW94099.1"/>
    <property type="molecule type" value="Genomic_DNA"/>
</dbReference>
<dbReference type="Proteomes" id="UP000631300">
    <property type="component" value="Unassembled WGS sequence"/>
</dbReference>
<evidence type="ECO:0000313" key="6">
    <source>
        <dbReference type="EMBL" id="GGW94099.1"/>
    </source>
</evidence>
<organism evidence="6 7">
    <name type="scientific">Alteromonas halophila</name>
    <dbReference type="NCBI Taxonomy" id="516698"/>
    <lineage>
        <taxon>Bacteria</taxon>
        <taxon>Pseudomonadati</taxon>
        <taxon>Pseudomonadota</taxon>
        <taxon>Gammaproteobacteria</taxon>
        <taxon>Alteromonadales</taxon>
        <taxon>Alteromonadaceae</taxon>
        <taxon>Alteromonas/Salinimonas group</taxon>
        <taxon>Alteromonas</taxon>
    </lineage>
</organism>
<proteinExistence type="predicted"/>
<dbReference type="AlphaFoldDB" id="A0A918JQZ4"/>
<keyword evidence="2 5" id="KW-0812">Transmembrane</keyword>
<feature type="transmembrane region" description="Helical" evidence="5">
    <location>
        <begin position="39"/>
        <end position="61"/>
    </location>
</feature>
<comment type="subcellular location">
    <subcellularLocation>
        <location evidence="1">Membrane</location>
        <topology evidence="1">Multi-pass membrane protein</topology>
    </subcellularLocation>
</comment>
<evidence type="ECO:0000256" key="5">
    <source>
        <dbReference type="SAM" id="Phobius"/>
    </source>
</evidence>
<evidence type="ECO:0000256" key="4">
    <source>
        <dbReference type="ARBA" id="ARBA00023136"/>
    </source>
</evidence>
<dbReference type="PANTHER" id="PTHR10361:SF28">
    <property type="entry name" value="P3 PROTEIN-RELATED"/>
    <property type="match status" value="1"/>
</dbReference>
<dbReference type="InterPro" id="IPR004710">
    <property type="entry name" value="Bilac:Na_transpt"/>
</dbReference>
<evidence type="ECO:0000256" key="2">
    <source>
        <dbReference type="ARBA" id="ARBA00022692"/>
    </source>
</evidence>
<feature type="transmembrane region" description="Helical" evidence="5">
    <location>
        <begin position="261"/>
        <end position="283"/>
    </location>
</feature>
<feature type="transmembrane region" description="Helical" evidence="5">
    <location>
        <begin position="67"/>
        <end position="89"/>
    </location>
</feature>
<dbReference type="Pfam" id="PF01758">
    <property type="entry name" value="SBF"/>
    <property type="match status" value="1"/>
</dbReference>
<keyword evidence="3 5" id="KW-1133">Transmembrane helix</keyword>
<protein>
    <submittedName>
        <fullName evidence="6">Symporter</fullName>
    </submittedName>
</protein>
<dbReference type="InterPro" id="IPR002657">
    <property type="entry name" value="BilAc:Na_symport/Acr3"/>
</dbReference>
<name>A0A918JQZ4_9ALTE</name>
<dbReference type="RefSeq" id="WP_189407969.1">
    <property type="nucleotide sequence ID" value="NZ_BMXP01000010.1"/>
</dbReference>
<reference evidence="6" key="2">
    <citation type="submission" date="2020-09" db="EMBL/GenBank/DDBJ databases">
        <authorList>
            <person name="Sun Q."/>
            <person name="Kim S."/>
        </authorList>
    </citation>
    <scope>NUCLEOTIDE SEQUENCE</scope>
    <source>
        <strain evidence="6">KCTC 22164</strain>
    </source>
</reference>
<feature type="transmembrane region" description="Helical" evidence="5">
    <location>
        <begin position="234"/>
        <end position="255"/>
    </location>
</feature>
<reference evidence="6" key="1">
    <citation type="journal article" date="2014" name="Int. J. Syst. Evol. Microbiol.">
        <title>Complete genome sequence of Corynebacterium casei LMG S-19264T (=DSM 44701T), isolated from a smear-ripened cheese.</title>
        <authorList>
            <consortium name="US DOE Joint Genome Institute (JGI-PGF)"/>
            <person name="Walter F."/>
            <person name="Albersmeier A."/>
            <person name="Kalinowski J."/>
            <person name="Ruckert C."/>
        </authorList>
    </citation>
    <scope>NUCLEOTIDE SEQUENCE</scope>
    <source>
        <strain evidence="6">KCTC 22164</strain>
    </source>
</reference>
<keyword evidence="4 5" id="KW-0472">Membrane</keyword>
<evidence type="ECO:0000256" key="3">
    <source>
        <dbReference type="ARBA" id="ARBA00022989"/>
    </source>
</evidence>
<keyword evidence="7" id="KW-1185">Reference proteome</keyword>
<evidence type="ECO:0000256" key="1">
    <source>
        <dbReference type="ARBA" id="ARBA00004141"/>
    </source>
</evidence>
<feature type="transmembrane region" description="Helical" evidence="5">
    <location>
        <begin position="101"/>
        <end position="120"/>
    </location>
</feature>
<dbReference type="GO" id="GO:0016020">
    <property type="term" value="C:membrane"/>
    <property type="evidence" value="ECO:0007669"/>
    <property type="project" value="UniProtKB-SubCell"/>
</dbReference>
<accession>A0A918JQZ4</accession>
<dbReference type="Gene3D" id="1.20.1530.20">
    <property type="match status" value="1"/>
</dbReference>